<evidence type="ECO:0000313" key="4">
    <source>
        <dbReference type="EnsemblPlants" id="EMT13346"/>
    </source>
</evidence>
<dbReference type="PROSITE" id="PS50102">
    <property type="entry name" value="RRM"/>
    <property type="match status" value="1"/>
</dbReference>
<dbReference type="SUPFAM" id="SSF54928">
    <property type="entry name" value="RNA-binding domain, RBD"/>
    <property type="match status" value="1"/>
</dbReference>
<dbReference type="Pfam" id="PF00076">
    <property type="entry name" value="RRM_1"/>
    <property type="match status" value="1"/>
</dbReference>
<dbReference type="GO" id="GO:0005737">
    <property type="term" value="C:cytoplasm"/>
    <property type="evidence" value="ECO:0007669"/>
    <property type="project" value="TreeGrafter"/>
</dbReference>
<name>R7W2A6_AEGTA</name>
<feature type="compositionally biased region" description="Basic residues" evidence="3">
    <location>
        <begin position="144"/>
        <end position="164"/>
    </location>
</feature>
<dbReference type="Gene3D" id="3.30.70.330">
    <property type="match status" value="1"/>
</dbReference>
<feature type="compositionally biased region" description="Low complexity" evidence="3">
    <location>
        <begin position="180"/>
        <end position="190"/>
    </location>
</feature>
<dbReference type="GO" id="GO:0000398">
    <property type="term" value="P:mRNA splicing, via spliceosome"/>
    <property type="evidence" value="ECO:0007669"/>
    <property type="project" value="TreeGrafter"/>
</dbReference>
<dbReference type="PANTHER" id="PTHR15481">
    <property type="entry name" value="RIBONUCLEIC ACID BINDING PROTEIN S1"/>
    <property type="match status" value="1"/>
</dbReference>
<protein>
    <submittedName>
        <fullName evidence="4">Uncharacterized protein</fullName>
    </submittedName>
</protein>
<feature type="compositionally biased region" description="Basic and acidic residues" evidence="3">
    <location>
        <begin position="109"/>
        <end position="128"/>
    </location>
</feature>
<reference evidence="4" key="1">
    <citation type="submission" date="2015-06" db="UniProtKB">
        <authorList>
            <consortium name="EnsemblPlants"/>
        </authorList>
    </citation>
    <scope>IDENTIFICATION</scope>
</reference>
<dbReference type="InterPro" id="IPR035979">
    <property type="entry name" value="RBD_domain_sf"/>
</dbReference>
<dbReference type="PANTHER" id="PTHR15481:SF6">
    <property type="entry name" value="OS05G0105900 PROTEIN"/>
    <property type="match status" value="1"/>
</dbReference>
<dbReference type="GO" id="GO:0003723">
    <property type="term" value="F:RNA binding"/>
    <property type="evidence" value="ECO:0007669"/>
    <property type="project" value="UniProtKB-UniRule"/>
</dbReference>
<feature type="compositionally biased region" description="Low complexity" evidence="3">
    <location>
        <begin position="212"/>
        <end position="226"/>
    </location>
</feature>
<dbReference type="EnsemblPlants" id="EMT13346">
    <property type="protein sequence ID" value="EMT13346"/>
    <property type="gene ID" value="F775_24510"/>
</dbReference>
<dbReference type="InterPro" id="IPR000504">
    <property type="entry name" value="RRM_dom"/>
</dbReference>
<dbReference type="GO" id="GO:0005654">
    <property type="term" value="C:nucleoplasm"/>
    <property type="evidence" value="ECO:0007669"/>
    <property type="project" value="TreeGrafter"/>
</dbReference>
<dbReference type="AlphaFoldDB" id="R7W2A6"/>
<proteinExistence type="predicted"/>
<accession>R7W2A6</accession>
<organism evidence="4">
    <name type="scientific">Aegilops tauschii</name>
    <name type="common">Tausch's goatgrass</name>
    <name type="synonym">Aegilops squarrosa</name>
    <dbReference type="NCBI Taxonomy" id="37682"/>
    <lineage>
        <taxon>Eukaryota</taxon>
        <taxon>Viridiplantae</taxon>
        <taxon>Streptophyta</taxon>
        <taxon>Embryophyta</taxon>
        <taxon>Tracheophyta</taxon>
        <taxon>Spermatophyta</taxon>
        <taxon>Magnoliopsida</taxon>
        <taxon>Liliopsida</taxon>
        <taxon>Poales</taxon>
        <taxon>Poaceae</taxon>
        <taxon>BOP clade</taxon>
        <taxon>Pooideae</taxon>
        <taxon>Triticodae</taxon>
        <taxon>Triticeae</taxon>
        <taxon>Triticinae</taxon>
        <taxon>Aegilops</taxon>
    </lineage>
</organism>
<sequence>MDKAVNLPRGYGYVEFKMRADAEKALLYMDGAQIDGNVVKVKFAPAPGQKAAVSLPKALPHPPKRDVPETDTLVPNAEKATQQRPRESSTQRKPAQSPQRRPAPGGRVDSPRRRPDSPPIHPWKDPPPFRRGRTPPSLRPGYPVRRRSPSPPPRRFRSPRRFSPRRGYVSPVRRRSPFAPRRMTPPMRMRSPPRRLPPPYRRSRSPIRRPIRSLSRSISPVRGRAAPVRRGRSSSSFSESPTPPRRRKKGKGGDYFSCTGSRKGTEKSQPSKVVTFAFPSRPLEGDGEVPLASAIVVVRPPLSAVRTPDMLNPW</sequence>
<dbReference type="InterPro" id="IPR012677">
    <property type="entry name" value="Nucleotide-bd_a/b_plait_sf"/>
</dbReference>
<keyword evidence="1 2" id="KW-0694">RNA-binding</keyword>
<evidence type="ECO:0000256" key="2">
    <source>
        <dbReference type="PROSITE-ProRule" id="PRU00176"/>
    </source>
</evidence>
<dbReference type="GO" id="GO:0061574">
    <property type="term" value="C:ASAP complex"/>
    <property type="evidence" value="ECO:0007669"/>
    <property type="project" value="TreeGrafter"/>
</dbReference>
<feature type="region of interest" description="Disordered" evidence="3">
    <location>
        <begin position="49"/>
        <end position="271"/>
    </location>
</feature>
<evidence type="ECO:0000256" key="1">
    <source>
        <dbReference type="ARBA" id="ARBA00022884"/>
    </source>
</evidence>
<feature type="compositionally biased region" description="Polar residues" evidence="3">
    <location>
        <begin position="258"/>
        <end position="271"/>
    </location>
</feature>
<dbReference type="ExpressionAtlas" id="R7W2A6">
    <property type="expression patterns" value="baseline"/>
</dbReference>
<evidence type="ECO:0000256" key="3">
    <source>
        <dbReference type="SAM" id="MobiDB-lite"/>
    </source>
</evidence>
<feature type="compositionally biased region" description="Basic residues" evidence="3">
    <location>
        <begin position="201"/>
        <end position="211"/>
    </location>
</feature>